<organism evidence="1 2">
    <name type="scientific">Trichothecium roseum</name>
    <dbReference type="NCBI Taxonomy" id="47278"/>
    <lineage>
        <taxon>Eukaryota</taxon>
        <taxon>Fungi</taxon>
        <taxon>Dikarya</taxon>
        <taxon>Ascomycota</taxon>
        <taxon>Pezizomycotina</taxon>
        <taxon>Sordariomycetes</taxon>
        <taxon>Hypocreomycetidae</taxon>
        <taxon>Hypocreales</taxon>
        <taxon>Hypocreales incertae sedis</taxon>
        <taxon>Trichothecium</taxon>
    </lineage>
</organism>
<comment type="caution">
    <text evidence="1">The sequence shown here is derived from an EMBL/GenBank/DDBJ whole genome shotgun (WGS) entry which is preliminary data.</text>
</comment>
<accession>A0ACC0V146</accession>
<evidence type="ECO:0000313" key="2">
    <source>
        <dbReference type="Proteomes" id="UP001163324"/>
    </source>
</evidence>
<keyword evidence="2" id="KW-1185">Reference proteome</keyword>
<name>A0ACC0V146_9HYPO</name>
<proteinExistence type="predicted"/>
<sequence length="1105" mass="120655">MSDTKEIPRTPGLLSLPNIQGLLFGGCPAGSSLAVQNERIFRTRIGTKAVVVLSCQEYINEAFDERRFHKSIKMSLGMVREGVHDGLFTAIEGEEAWGIAHRVLVPAFGPLPIRAMFDEMRDVATQLALKLARHGPAAPVLTTDDFTRLALDTLALCSMGYRFNSFYREGVHDFVRAMNDFLLECGSRNRRSGYLPDLAYSRANGRFAADIATMKRIAGEVLEARKKTPGDRTDLLTAMLDGVDRRTGKKLTDDNIINNLITFLIAGHETTSGMISFAFYQLLRHPEAYRKVQQEVDAVVGRGSITVEHLSKLPYTSAVLRETLRLSANIPSITVEPYEDTLIAGKYLVRKGEPVLCRLAKAHLDPLVYGDDAESFRPERMLDHNFARLNEQYPNCWKPFGNGKRGCIGRPFAWQEALLCISMLFQNFDFVMDDPGYKLEVVKTLTIKPGNFYIRASLRHGMTPAELERCLAGRDPQSHAHVGQSAKDVGGGGRLSGGKETQRRPLTILYGSNSGTCAAMAQRLAADAPSHGFRASTVSALDDVMSGASGDGNLPRDEPVTIITASYEGKPPSNAEKFVPWLEGLGPKALEGVNYAVFGCGHRDWTDTFHRIPTLVDAALEASSASRLVPLGTTDAAESDMFGDFEAWEDDLLWPALKARYGTGEEEEDDNADGETEASEGGLRIDISVPRKTALNQSLDEAVVLSERTLTAAPSSGNAAPVPVKKHLEVRLPPGAAYRPGDYLSVLPVNPKETIARVLRRFRVPWDASLRIAADQATMLPAGKDISVVEALGAYVELCQPATRKSILILARAGGGKQSTIEGELKLLAGDKFHEEISLKKVSVLDLLECYPSIHLPLGTYLGMLPPMRTRQYSISSSPLVDSSRATITYSVLDMPPVAAGGRHRHLGAASNFLASLRAGDSIQVSVRPCQSGFRLPSDRGMETTPLVLVAAGAGLAPFLGFIQERAALLSATTPGNNKKALAPALLFFGCRGLGQDDIYAQELVEWEALGAVTVRSIYSRAAPDSSGDELGYVQDRLYRDRKDVWALWAEGAKIYVCGSRRMGRGVEETFARIAEEEQGESGIGGKGWIESQKRDERFVTDIFD</sequence>
<protein>
    <submittedName>
        <fullName evidence="1">Uncharacterized protein</fullName>
    </submittedName>
</protein>
<dbReference type="Proteomes" id="UP001163324">
    <property type="component" value="Chromosome 4"/>
</dbReference>
<reference evidence="1" key="1">
    <citation type="submission" date="2022-10" db="EMBL/GenBank/DDBJ databases">
        <title>Complete Genome of Trichothecium roseum strain YXFP-22015, a Plant Pathogen Isolated from Citrus.</title>
        <authorList>
            <person name="Wang Y."/>
            <person name="Zhu L."/>
        </authorList>
    </citation>
    <scope>NUCLEOTIDE SEQUENCE</scope>
    <source>
        <strain evidence="1">YXFP-22015</strain>
    </source>
</reference>
<dbReference type="EMBL" id="CM047943">
    <property type="protein sequence ID" value="KAI9900143.1"/>
    <property type="molecule type" value="Genomic_DNA"/>
</dbReference>
<gene>
    <name evidence="1" type="ORF">N3K66_004405</name>
</gene>
<evidence type="ECO:0000313" key="1">
    <source>
        <dbReference type="EMBL" id="KAI9900143.1"/>
    </source>
</evidence>